<evidence type="ECO:0000313" key="2">
    <source>
        <dbReference type="Ensembl" id="ENSAMEP00000032264.1"/>
    </source>
</evidence>
<reference evidence="2" key="3">
    <citation type="submission" date="2025-09" db="UniProtKB">
        <authorList>
            <consortium name="Ensembl"/>
        </authorList>
    </citation>
    <scope>IDENTIFICATION</scope>
</reference>
<gene>
    <name evidence="2" type="primary">TAPBPL</name>
</gene>
<protein>
    <submittedName>
        <fullName evidence="2">TAP binding protein like</fullName>
    </submittedName>
</protein>
<proteinExistence type="predicted"/>
<sequence length="183" mass="19715">MGTEEGWCLLLYLALSGVVADPVNLVQIPQAEALLHADCNGKEVTCEISHYFLQATEKAAWFITNVQVSGGGPSVSMVMKTPRDAENGAVLHPTLNLPLSPHGTVQTAVELQVTTETPSLNFLLGSSASLHCGFSMAPSLELTGVEWRLRHKGNGRGRLHLPDHHFFVPSSTDHPVPCPSFPQ</sequence>
<evidence type="ECO:0000256" key="1">
    <source>
        <dbReference type="SAM" id="SignalP"/>
    </source>
</evidence>
<accession>A0A7N5JY59</accession>
<keyword evidence="1" id="KW-0732">Signal</keyword>
<feature type="signal peptide" evidence="1">
    <location>
        <begin position="1"/>
        <end position="20"/>
    </location>
</feature>
<dbReference type="AlphaFoldDB" id="A0A7N5JY59"/>
<dbReference type="GeneTree" id="ENSGT00940000160453"/>
<dbReference type="InterPro" id="IPR013783">
    <property type="entry name" value="Ig-like_fold"/>
</dbReference>
<evidence type="ECO:0000313" key="3">
    <source>
        <dbReference type="Proteomes" id="UP000008912"/>
    </source>
</evidence>
<dbReference type="Gene3D" id="2.60.40.10">
    <property type="entry name" value="Immunoglobulins"/>
    <property type="match status" value="1"/>
</dbReference>
<organism evidence="2 3">
    <name type="scientific">Ailuropoda melanoleuca</name>
    <name type="common">Giant panda</name>
    <dbReference type="NCBI Taxonomy" id="9646"/>
    <lineage>
        <taxon>Eukaryota</taxon>
        <taxon>Metazoa</taxon>
        <taxon>Chordata</taxon>
        <taxon>Craniata</taxon>
        <taxon>Vertebrata</taxon>
        <taxon>Euteleostomi</taxon>
        <taxon>Mammalia</taxon>
        <taxon>Eutheria</taxon>
        <taxon>Laurasiatheria</taxon>
        <taxon>Carnivora</taxon>
        <taxon>Caniformia</taxon>
        <taxon>Ursidae</taxon>
        <taxon>Ailuropoda</taxon>
    </lineage>
</organism>
<dbReference type="Ensembl" id="ENSAMET00000031606.1">
    <property type="protein sequence ID" value="ENSAMEP00000032264.1"/>
    <property type="gene ID" value="ENSAMEG00000014448.2"/>
</dbReference>
<name>A0A7N5JY59_AILME</name>
<dbReference type="Proteomes" id="UP000008912">
    <property type="component" value="Unassembled WGS sequence"/>
</dbReference>
<feature type="chain" id="PRO_5030800444" evidence="1">
    <location>
        <begin position="21"/>
        <end position="183"/>
    </location>
</feature>
<reference evidence="2 3" key="1">
    <citation type="journal article" date="2010" name="Nature">
        <title>The sequence and de novo assembly of the giant panda genome.</title>
        <authorList>
            <person name="Li R."/>
            <person name="Fan W."/>
            <person name="Tian G."/>
            <person name="Zhu H."/>
            <person name="He L."/>
            <person name="Cai J."/>
            <person name="Huang Q."/>
            <person name="Cai Q."/>
            <person name="Li B."/>
            <person name="Bai Y."/>
            <person name="Zhang Z."/>
            <person name="Zhang Y."/>
            <person name="Wang W."/>
            <person name="Li J."/>
            <person name="Wei F."/>
            <person name="Li H."/>
            <person name="Jian M."/>
            <person name="Li J."/>
            <person name="Zhang Z."/>
            <person name="Nielsen R."/>
            <person name="Li D."/>
            <person name="Gu W."/>
            <person name="Yang Z."/>
            <person name="Xuan Z."/>
            <person name="Ryder O.A."/>
            <person name="Leung F.C."/>
            <person name="Zhou Y."/>
            <person name="Cao J."/>
            <person name="Sun X."/>
            <person name="Fu Y."/>
            <person name="Fang X."/>
            <person name="Guo X."/>
            <person name="Wang B."/>
            <person name="Hou R."/>
            <person name="Shen F."/>
            <person name="Mu B."/>
            <person name="Ni P."/>
            <person name="Lin R."/>
            <person name="Qian W."/>
            <person name="Wang G."/>
            <person name="Yu C."/>
            <person name="Nie W."/>
            <person name="Wang J."/>
            <person name="Wu Z."/>
            <person name="Liang H."/>
            <person name="Min J."/>
            <person name="Wu Q."/>
            <person name="Cheng S."/>
            <person name="Ruan J."/>
            <person name="Wang M."/>
            <person name="Shi Z."/>
            <person name="Wen M."/>
            <person name="Liu B."/>
            <person name="Ren X."/>
            <person name="Zheng H."/>
            <person name="Dong D."/>
            <person name="Cook K."/>
            <person name="Shan G."/>
            <person name="Zhang H."/>
            <person name="Kosiol C."/>
            <person name="Xie X."/>
            <person name="Lu Z."/>
            <person name="Zheng H."/>
            <person name="Li Y."/>
            <person name="Steiner C.C."/>
            <person name="Lam T.T."/>
            <person name="Lin S."/>
            <person name="Zhang Q."/>
            <person name="Li G."/>
            <person name="Tian J."/>
            <person name="Gong T."/>
            <person name="Liu H."/>
            <person name="Zhang D."/>
            <person name="Fang L."/>
            <person name="Ye C."/>
            <person name="Zhang J."/>
            <person name="Hu W."/>
            <person name="Xu A."/>
            <person name="Ren Y."/>
            <person name="Zhang G."/>
            <person name="Bruford M.W."/>
            <person name="Li Q."/>
            <person name="Ma L."/>
            <person name="Guo Y."/>
            <person name="An N."/>
            <person name="Hu Y."/>
            <person name="Zheng Y."/>
            <person name="Shi Y."/>
            <person name="Li Z."/>
            <person name="Liu Q."/>
            <person name="Chen Y."/>
            <person name="Zhao J."/>
            <person name="Qu N."/>
            <person name="Zhao S."/>
            <person name="Tian F."/>
            <person name="Wang X."/>
            <person name="Wang H."/>
            <person name="Xu L."/>
            <person name="Liu X."/>
            <person name="Vinar T."/>
            <person name="Wang Y."/>
            <person name="Lam T.W."/>
            <person name="Yiu S.M."/>
            <person name="Liu S."/>
            <person name="Zhang H."/>
            <person name="Li D."/>
            <person name="Huang Y."/>
            <person name="Wang X."/>
            <person name="Yang G."/>
            <person name="Jiang Z."/>
            <person name="Wang J."/>
            <person name="Qin N."/>
            <person name="Li L."/>
            <person name="Li J."/>
            <person name="Bolund L."/>
            <person name="Kristiansen K."/>
            <person name="Wong G.K."/>
            <person name="Olson M."/>
            <person name="Zhang X."/>
            <person name="Li S."/>
            <person name="Yang H."/>
            <person name="Wang J."/>
            <person name="Wang J."/>
        </authorList>
    </citation>
    <scope>NUCLEOTIDE SEQUENCE [LARGE SCALE GENOMIC DNA]</scope>
</reference>
<reference evidence="2" key="2">
    <citation type="submission" date="2025-08" db="UniProtKB">
        <authorList>
            <consortium name="Ensembl"/>
        </authorList>
    </citation>
    <scope>IDENTIFICATION</scope>
</reference>
<keyword evidence="3" id="KW-1185">Reference proteome</keyword>